<proteinExistence type="predicted"/>
<dbReference type="Gene3D" id="1.20.1280.50">
    <property type="match status" value="1"/>
</dbReference>
<dbReference type="SMART" id="SM00256">
    <property type="entry name" value="FBOX"/>
    <property type="match status" value="1"/>
</dbReference>
<dbReference type="InterPro" id="IPR036047">
    <property type="entry name" value="F-box-like_dom_sf"/>
</dbReference>
<organism evidence="2 3">
    <name type="scientific">Sistotremastrum niveocremeum HHB9708</name>
    <dbReference type="NCBI Taxonomy" id="1314777"/>
    <lineage>
        <taxon>Eukaryota</taxon>
        <taxon>Fungi</taxon>
        <taxon>Dikarya</taxon>
        <taxon>Basidiomycota</taxon>
        <taxon>Agaricomycotina</taxon>
        <taxon>Agaricomycetes</taxon>
        <taxon>Sistotremastrales</taxon>
        <taxon>Sistotremastraceae</taxon>
        <taxon>Sertulicium</taxon>
        <taxon>Sertulicium niveocremeum</taxon>
    </lineage>
</organism>
<evidence type="ECO:0000313" key="3">
    <source>
        <dbReference type="Proteomes" id="UP000076722"/>
    </source>
</evidence>
<gene>
    <name evidence="2" type="ORF">SISNIDRAFT_490658</name>
</gene>
<dbReference type="PROSITE" id="PS50181">
    <property type="entry name" value="FBOX"/>
    <property type="match status" value="1"/>
</dbReference>
<dbReference type="SUPFAM" id="SSF81383">
    <property type="entry name" value="F-box domain"/>
    <property type="match status" value="1"/>
</dbReference>
<feature type="domain" description="F-box" evidence="1">
    <location>
        <begin position="1"/>
        <end position="52"/>
    </location>
</feature>
<reference evidence="2 3" key="1">
    <citation type="journal article" date="2016" name="Mol. Biol. Evol.">
        <title>Comparative Genomics of Early-Diverging Mushroom-Forming Fungi Provides Insights into the Origins of Lignocellulose Decay Capabilities.</title>
        <authorList>
            <person name="Nagy L.G."/>
            <person name="Riley R."/>
            <person name="Tritt A."/>
            <person name="Adam C."/>
            <person name="Daum C."/>
            <person name="Floudas D."/>
            <person name="Sun H."/>
            <person name="Yadav J.S."/>
            <person name="Pangilinan J."/>
            <person name="Larsson K.H."/>
            <person name="Matsuura K."/>
            <person name="Barry K."/>
            <person name="Labutti K."/>
            <person name="Kuo R."/>
            <person name="Ohm R.A."/>
            <person name="Bhattacharya S.S."/>
            <person name="Shirouzu T."/>
            <person name="Yoshinaga Y."/>
            <person name="Martin F.M."/>
            <person name="Grigoriev I.V."/>
            <person name="Hibbett D.S."/>
        </authorList>
    </citation>
    <scope>NUCLEOTIDE SEQUENCE [LARGE SCALE GENOMIC DNA]</scope>
    <source>
        <strain evidence="2 3">HHB9708</strain>
    </source>
</reference>
<dbReference type="CDD" id="cd09917">
    <property type="entry name" value="F-box_SF"/>
    <property type="match status" value="1"/>
</dbReference>
<evidence type="ECO:0000259" key="1">
    <source>
        <dbReference type="PROSITE" id="PS50181"/>
    </source>
</evidence>
<protein>
    <recommendedName>
        <fullName evidence="1">F-box domain-containing protein</fullName>
    </recommendedName>
</protein>
<accession>A0A164NML6</accession>
<dbReference type="Proteomes" id="UP000076722">
    <property type="component" value="Unassembled WGS sequence"/>
</dbReference>
<dbReference type="AlphaFoldDB" id="A0A164NML6"/>
<keyword evidence="3" id="KW-1185">Reference proteome</keyword>
<evidence type="ECO:0000313" key="2">
    <source>
        <dbReference type="EMBL" id="KZS87851.1"/>
    </source>
</evidence>
<dbReference type="EMBL" id="KV419443">
    <property type="protein sequence ID" value="KZS87851.1"/>
    <property type="molecule type" value="Genomic_DNA"/>
</dbReference>
<dbReference type="InterPro" id="IPR001810">
    <property type="entry name" value="F-box_dom"/>
</dbReference>
<name>A0A164NML6_9AGAM</name>
<sequence>MANSTALPEELWSEILTQLDLDDVISVSQTSSSFRTLILSEKRILTKAWHTYPFPLPIGTTARDPPSNFYFLCMRALRLRDRLSQADVTTALKPKRLLTALDIPRPHNSGVARTSAPRDLFIFGDIVIYSFGRFNNSLMLIDLTDKANRSRLPLEGEVVNLFSQMLDDNCTIRTATVIQTAGNRLSIDEFSVTAEDFGRGRHIRDVALPETIQEETDDEVSIHDIVLLDGNLAFATGLADFVIYDCETGTGIHVQLESISVRLQSELPFFQNNQWDMQCYRRLCVHPNRESVIVFYDSMDDLEHTYISLIPIPPLHPIIVVPEESGDDVFEDARWETISVAPAPLLSYPSRGGSSSTSHRFYHRSSLASHVIDIIRERRGYDTNGSDHQHLLCSTPSLSLCTAHLSKLLPPATTHLLNIRSIPQAWPFRDAQTGVGASEEDGIYILMKGQENMPWIKLDIRQAFPRKIQSRRGFHFHIWGFDMSEGKLVIFLEDRLYVLYY</sequence>
<dbReference type="Pfam" id="PF00646">
    <property type="entry name" value="F-box"/>
    <property type="match status" value="1"/>
</dbReference>